<evidence type="ECO:0000256" key="2">
    <source>
        <dbReference type="ARBA" id="ARBA00024900"/>
    </source>
</evidence>
<comment type="function">
    <text evidence="2">Destroys radicals which are normally produced within the cells and which are toxic to biological systems. May play a role in favoring mycobacterial survival in phagocytes.</text>
</comment>
<comment type="cofactor">
    <cofactor evidence="3">
        <name>Zn(2+)</name>
        <dbReference type="ChEBI" id="CHEBI:29105"/>
    </cofactor>
    <text evidence="3">Binds 1 zinc ion per subunit.</text>
</comment>
<dbReference type="EC" id="1.15.1.1" evidence="3"/>
<accession>A0ABQ4DRX6</accession>
<protein>
    <recommendedName>
        <fullName evidence="3">Superoxide dismutase [Cu-Zn]</fullName>
        <ecNumber evidence="3">1.15.1.1</ecNumber>
    </recommendedName>
</protein>
<keyword evidence="4" id="KW-0732">Signal</keyword>
<evidence type="ECO:0000256" key="4">
    <source>
        <dbReference type="SAM" id="SignalP"/>
    </source>
</evidence>
<dbReference type="InterPro" id="IPR018152">
    <property type="entry name" value="SOD_Cu/Zn_BS"/>
</dbReference>
<keyword evidence="3" id="KW-0560">Oxidoreductase</keyword>
<name>A0ABQ4DRX6_9CELL</name>
<keyword evidence="7" id="KW-1185">Reference proteome</keyword>
<evidence type="ECO:0000259" key="5">
    <source>
        <dbReference type="Pfam" id="PF00080"/>
    </source>
</evidence>
<sequence>MSVAIAAAAALTACSTAAQQDDPAVAADEATTPAMTPQDDRLEVTLFDAANAQVGTVWLADDAGGLEIEVAVSGLEPGFHGFHLHAVGVCEPDSPDPADPANIGDFLSAGGHLGADEGDHGAHAGDLPSLLADSTGAARLTVRTDAVTLADLREGDGAAVMIHAGPDNFAHIPERYAPDGPDDVTLRTGDAGERVACGAVGG</sequence>
<dbReference type="InterPro" id="IPR036423">
    <property type="entry name" value="SOD-like_Cu/Zn_dom_sf"/>
</dbReference>
<dbReference type="Gene3D" id="2.60.40.200">
    <property type="entry name" value="Superoxide dismutase, copper/zinc binding domain"/>
    <property type="match status" value="1"/>
</dbReference>
<feature type="domain" description="Superoxide dismutase copper/zinc binding" evidence="5">
    <location>
        <begin position="55"/>
        <end position="199"/>
    </location>
</feature>
<gene>
    <name evidence="6" type="ORF">Cph01nite_34680</name>
</gene>
<feature type="chain" id="PRO_5047007685" description="Superoxide dismutase [Cu-Zn]" evidence="4">
    <location>
        <begin position="21"/>
        <end position="202"/>
    </location>
</feature>
<comment type="similarity">
    <text evidence="1 3">Belongs to the Cu-Zn superoxide dismutase family.</text>
</comment>
<proteinExistence type="inferred from homology"/>
<reference evidence="6 7" key="1">
    <citation type="submission" date="2021-01" db="EMBL/GenBank/DDBJ databases">
        <title>Whole genome shotgun sequence of Cellulomonas phragmiteti NBRC 110785.</title>
        <authorList>
            <person name="Komaki H."/>
            <person name="Tamura T."/>
        </authorList>
    </citation>
    <scope>NUCLEOTIDE SEQUENCE [LARGE SCALE GENOMIC DNA]</scope>
    <source>
        <strain evidence="6 7">NBRC 110785</strain>
    </source>
</reference>
<dbReference type="SUPFAM" id="SSF49329">
    <property type="entry name" value="Cu,Zn superoxide dismutase-like"/>
    <property type="match status" value="1"/>
</dbReference>
<dbReference type="CDD" id="cd00305">
    <property type="entry name" value="Cu-Zn_Superoxide_Dismutase"/>
    <property type="match status" value="1"/>
</dbReference>
<feature type="signal peptide" evidence="4">
    <location>
        <begin position="1"/>
        <end position="20"/>
    </location>
</feature>
<dbReference type="EMBL" id="BONP01000034">
    <property type="protein sequence ID" value="GIG41706.1"/>
    <property type="molecule type" value="Genomic_DNA"/>
</dbReference>
<evidence type="ECO:0000313" key="7">
    <source>
        <dbReference type="Proteomes" id="UP000614741"/>
    </source>
</evidence>
<organism evidence="6 7">
    <name type="scientific">Cellulomonas phragmiteti</name>
    <dbReference type="NCBI Taxonomy" id="478780"/>
    <lineage>
        <taxon>Bacteria</taxon>
        <taxon>Bacillati</taxon>
        <taxon>Actinomycetota</taxon>
        <taxon>Actinomycetes</taxon>
        <taxon>Micrococcales</taxon>
        <taxon>Cellulomonadaceae</taxon>
        <taxon>Cellulomonas</taxon>
    </lineage>
</organism>
<evidence type="ECO:0000256" key="1">
    <source>
        <dbReference type="ARBA" id="ARBA00010457"/>
    </source>
</evidence>
<dbReference type="PANTHER" id="PTHR10003">
    <property type="entry name" value="SUPEROXIDE DISMUTASE CU-ZN -RELATED"/>
    <property type="match status" value="1"/>
</dbReference>
<comment type="cofactor">
    <cofactor evidence="3">
        <name>Cu cation</name>
        <dbReference type="ChEBI" id="CHEBI:23378"/>
    </cofactor>
    <text evidence="3">Binds 1 copper ion per subunit.</text>
</comment>
<keyword evidence="3" id="KW-0862">Zinc</keyword>
<keyword evidence="3" id="KW-0186">Copper</keyword>
<dbReference type="RefSeq" id="WP_239069346.1">
    <property type="nucleotide sequence ID" value="NZ_BONP01000034.1"/>
</dbReference>
<keyword evidence="3" id="KW-0479">Metal-binding</keyword>
<dbReference type="InterPro" id="IPR001424">
    <property type="entry name" value="SOD_Cu_Zn_dom"/>
</dbReference>
<dbReference type="PROSITE" id="PS00332">
    <property type="entry name" value="SOD_CU_ZN_2"/>
    <property type="match status" value="1"/>
</dbReference>
<dbReference type="Proteomes" id="UP000614741">
    <property type="component" value="Unassembled WGS sequence"/>
</dbReference>
<dbReference type="Pfam" id="PF00080">
    <property type="entry name" value="Sod_Cu"/>
    <property type="match status" value="1"/>
</dbReference>
<evidence type="ECO:0000256" key="3">
    <source>
        <dbReference type="RuleBase" id="RU000393"/>
    </source>
</evidence>
<comment type="catalytic activity">
    <reaction evidence="3">
        <text>2 superoxide + 2 H(+) = H2O2 + O2</text>
        <dbReference type="Rhea" id="RHEA:20696"/>
        <dbReference type="ChEBI" id="CHEBI:15378"/>
        <dbReference type="ChEBI" id="CHEBI:15379"/>
        <dbReference type="ChEBI" id="CHEBI:16240"/>
        <dbReference type="ChEBI" id="CHEBI:18421"/>
        <dbReference type="EC" id="1.15.1.1"/>
    </reaction>
</comment>
<evidence type="ECO:0000313" key="6">
    <source>
        <dbReference type="EMBL" id="GIG41706.1"/>
    </source>
</evidence>
<dbReference type="InterPro" id="IPR024134">
    <property type="entry name" value="SOD_Cu/Zn_/chaperone"/>
</dbReference>
<comment type="caution">
    <text evidence="6">The sequence shown here is derived from an EMBL/GenBank/DDBJ whole genome shotgun (WGS) entry which is preliminary data.</text>
</comment>